<feature type="compositionally biased region" description="Basic and acidic residues" evidence="1">
    <location>
        <begin position="21"/>
        <end position="42"/>
    </location>
</feature>
<gene>
    <name evidence="2" type="ORF">C8F04DRAFT_1201691</name>
</gene>
<evidence type="ECO:0000313" key="2">
    <source>
        <dbReference type="EMBL" id="KAJ7016696.1"/>
    </source>
</evidence>
<evidence type="ECO:0000313" key="3">
    <source>
        <dbReference type="Proteomes" id="UP001218188"/>
    </source>
</evidence>
<accession>A0AAD6RWF8</accession>
<dbReference type="Proteomes" id="UP001218188">
    <property type="component" value="Unassembled WGS sequence"/>
</dbReference>
<feature type="compositionally biased region" description="Basic and acidic residues" evidence="1">
    <location>
        <begin position="78"/>
        <end position="98"/>
    </location>
</feature>
<feature type="compositionally biased region" description="Basic residues" evidence="1">
    <location>
        <begin position="415"/>
        <end position="437"/>
    </location>
</feature>
<proteinExistence type="predicted"/>
<keyword evidence="3" id="KW-1185">Reference proteome</keyword>
<feature type="compositionally biased region" description="Acidic residues" evidence="1">
    <location>
        <begin position="509"/>
        <end position="518"/>
    </location>
</feature>
<feature type="region of interest" description="Disordered" evidence="1">
    <location>
        <begin position="237"/>
        <end position="265"/>
    </location>
</feature>
<feature type="compositionally biased region" description="Pro residues" evidence="1">
    <location>
        <begin position="10"/>
        <end position="20"/>
    </location>
</feature>
<comment type="caution">
    <text evidence="2">The sequence shown here is derived from an EMBL/GenBank/DDBJ whole genome shotgun (WGS) entry which is preliminary data.</text>
</comment>
<feature type="region of interest" description="Disordered" evidence="1">
    <location>
        <begin position="409"/>
        <end position="518"/>
    </location>
</feature>
<feature type="compositionally biased region" description="Pro residues" evidence="1">
    <location>
        <begin position="57"/>
        <end position="77"/>
    </location>
</feature>
<reference evidence="2" key="1">
    <citation type="submission" date="2023-03" db="EMBL/GenBank/DDBJ databases">
        <title>Massive genome expansion in bonnet fungi (Mycena s.s.) driven by repeated elements and novel gene families across ecological guilds.</title>
        <authorList>
            <consortium name="Lawrence Berkeley National Laboratory"/>
            <person name="Harder C.B."/>
            <person name="Miyauchi S."/>
            <person name="Viragh M."/>
            <person name="Kuo A."/>
            <person name="Thoen E."/>
            <person name="Andreopoulos B."/>
            <person name="Lu D."/>
            <person name="Skrede I."/>
            <person name="Drula E."/>
            <person name="Henrissat B."/>
            <person name="Morin E."/>
            <person name="Kohler A."/>
            <person name="Barry K."/>
            <person name="LaButti K."/>
            <person name="Morin E."/>
            <person name="Salamov A."/>
            <person name="Lipzen A."/>
            <person name="Mereny Z."/>
            <person name="Hegedus B."/>
            <person name="Baldrian P."/>
            <person name="Stursova M."/>
            <person name="Weitz H."/>
            <person name="Taylor A."/>
            <person name="Grigoriev I.V."/>
            <person name="Nagy L.G."/>
            <person name="Martin F."/>
            <person name="Kauserud H."/>
        </authorList>
    </citation>
    <scope>NUCLEOTIDE SEQUENCE</scope>
    <source>
        <strain evidence="2">CBHHK200</strain>
    </source>
</reference>
<organism evidence="2 3">
    <name type="scientific">Mycena alexandri</name>
    <dbReference type="NCBI Taxonomy" id="1745969"/>
    <lineage>
        <taxon>Eukaryota</taxon>
        <taxon>Fungi</taxon>
        <taxon>Dikarya</taxon>
        <taxon>Basidiomycota</taxon>
        <taxon>Agaricomycotina</taxon>
        <taxon>Agaricomycetes</taxon>
        <taxon>Agaricomycetidae</taxon>
        <taxon>Agaricales</taxon>
        <taxon>Marasmiineae</taxon>
        <taxon>Mycenaceae</taxon>
        <taxon>Mycena</taxon>
    </lineage>
</organism>
<feature type="compositionally biased region" description="Acidic residues" evidence="1">
    <location>
        <begin position="463"/>
        <end position="473"/>
    </location>
</feature>
<sequence>MPPPPRDDTPPPPRDNTPPLPRDDTPPPPRDDTPPPPRDGHASPRRVTTHLPQLPDDTPPPPRDDTPPPPRNDTPPPPRDDTPPPLPDDTRPPPRDDTPPPPGDDTPTPPPDDAPPLPPDDTPAPPPEDTPPPPPDKPADRRTRPSSRRQRSDGEAEAGAEGEGSGEYLNEVAAFDEILKAKARELAERFDKKVDVRLPSTTPNCGDFRRKFNANRAPGQKIRPPELQRLLKEAPEGEEVGDEAEQCSGVAGRPPPSRGGLKARSKLSIGARGAVAFFTIGRSSVNDTISIPWSPAPPRPSITSLKSCAPHLNSSPSGFDNWTCNKDEVGVDLSYQTLRRECTMMISDGLERKINKKVNMRGWPDTIDFMCPSNLGTMERLRPLYEALMAGSCRWQPISVERKKELQEAVAAKGPKARRIASTRERVGRRRSRRERKRKEEEKAAGGGGQKKQSGKRKRSPTEVDEEEDEESEPVAKKAKAKSSSKSLLEEEGLDQAAPQVPHAAFFNEYEEEDEEEE</sequence>
<protein>
    <submittedName>
        <fullName evidence="2">Uncharacterized protein</fullName>
    </submittedName>
</protein>
<feature type="region of interest" description="Disordered" evidence="1">
    <location>
        <begin position="1"/>
        <end position="169"/>
    </location>
</feature>
<dbReference type="EMBL" id="JARJCM010000473">
    <property type="protein sequence ID" value="KAJ7016696.1"/>
    <property type="molecule type" value="Genomic_DNA"/>
</dbReference>
<name>A0AAD6RWF8_9AGAR</name>
<evidence type="ECO:0000256" key="1">
    <source>
        <dbReference type="SAM" id="MobiDB-lite"/>
    </source>
</evidence>
<feature type="compositionally biased region" description="Pro residues" evidence="1">
    <location>
        <begin position="99"/>
        <end position="136"/>
    </location>
</feature>
<dbReference type="AlphaFoldDB" id="A0AAD6RWF8"/>